<dbReference type="Proteomes" id="UP001068021">
    <property type="component" value="Unassembled WGS sequence"/>
</dbReference>
<protein>
    <submittedName>
        <fullName evidence="4">DUF6270 domain-containing protein</fullName>
    </submittedName>
</protein>
<dbReference type="InterPro" id="IPR029063">
    <property type="entry name" value="SAM-dependent_MTases_sf"/>
</dbReference>
<reference evidence="4" key="1">
    <citation type="submission" date="2022-12" db="EMBL/GenBank/DDBJ databases">
        <title>Reclassification of two methanogenic archaea species isolated from the Kolyma lowland permafrost.</title>
        <authorList>
            <person name="Trubitsyn V.E."/>
            <person name="Rivkina E.M."/>
            <person name="Shcherbakova V.A."/>
        </authorList>
    </citation>
    <scope>NUCLEOTIDE SEQUENCE</scope>
    <source>
        <strain evidence="3">M2</strain>
        <strain evidence="4">MK4</strain>
    </source>
</reference>
<dbReference type="Proteomes" id="UP001074446">
    <property type="component" value="Unassembled WGS sequence"/>
</dbReference>
<accession>A0A9E5DQP3</accession>
<dbReference type="EMBL" id="JAPVES010000030">
    <property type="protein sequence ID" value="MCZ3373753.1"/>
    <property type="molecule type" value="Genomic_DNA"/>
</dbReference>
<dbReference type="SUPFAM" id="SSF53335">
    <property type="entry name" value="S-adenosyl-L-methionine-dependent methyltransferases"/>
    <property type="match status" value="1"/>
</dbReference>
<evidence type="ECO:0000313" key="5">
    <source>
        <dbReference type="Proteomes" id="UP001068021"/>
    </source>
</evidence>
<keyword evidence="1" id="KW-0175">Coiled coil</keyword>
<evidence type="ECO:0000256" key="1">
    <source>
        <dbReference type="SAM" id="Coils"/>
    </source>
</evidence>
<dbReference type="InterPro" id="IPR055259">
    <property type="entry name" value="YkvP/CgeB_Glyco_trans-like"/>
</dbReference>
<feature type="coiled-coil region" evidence="1">
    <location>
        <begin position="403"/>
        <end position="430"/>
    </location>
</feature>
<dbReference type="InterPro" id="IPR046237">
    <property type="entry name" value="DUF6270"/>
</dbReference>
<dbReference type="CDD" id="cd02440">
    <property type="entry name" value="AdoMet_MTases"/>
    <property type="match status" value="1"/>
</dbReference>
<evidence type="ECO:0000313" key="3">
    <source>
        <dbReference type="EMBL" id="MCZ3367099.1"/>
    </source>
</evidence>
<sequence length="1458" mass="173485">MINNKKYWDNRFKSGDWELNKGNEQTLFHYNILLEHIPDWLKNEIYDNNFNICDLGCGMGEGVDLFKKYFKKSEITGVDFSDYAIEKAKKVYPDNSFIRSDITNFNNHYDVIISSHTLEHFENPFELLSHMISLADKYFILIIPFQEKDLHKEHFYSFDYNSFPINIQNHKLVHYKEIDRLFFDAGGYWGKEQLILIYANTKNIDTSNFTLEQLNNSYFGEFKLQKQIYKNKVTEYEKKLDSVIQEHEEKLNTQREEYENELVEYKKIFDVQTEHIDKLDSKIQNYEEKLNTQREEYENELVEYKKIFDVQTEHIDKLDSKIQNYEEKLNTQREEYENNLLDIQTHADELNKLNEKYLSQFLSKQKKCKDLINTNKNLEFDLFNAKKMALMFSKLSEKYSSQFLSEQKKYESLKKQNNRLNNLLKAYKSRKVVRTTDSILKTYKSTKYRFKLNFNRKTDAVSILSKIKPKKIKDIKVAVILDEFSYNCFKHEFNAIPIEPSNWLEIFETKKPDLFFCESAWTGTNPETKPWQGKIYSSINFNQENRKILLSILEYCKKHNIPTIFWNKEDPNRYDDKVYNFVDTALKFDHIFTTAEECVQKYKKDYGHKSVHFSHEQVDILPQFINSGLFKTKSKNKNIISKFINSESSKTKSKNKNISKLNSESSKTKSKKIKDIKVAVILDEFSYNCFKHEFNAIPIEPSNWLEIFETKKPDLFFCESAWTGTNPETKPWQGKIYSSINFNQENRKILLSILEYCKKHNIPTIFWNKEDPTHYNDKVCNFVDTALKFDHIFTTAEECVQKYKKDYGHKSVHCLMFGAQPKLFNPITKQNRSNEVIFAGSWYGDIHVQRSKEMIEIFDNILDSGYKLKIYDRTYTPNNPNSNFPKKYLKYVNPAVPFDQIENVYKESIYSLNINTETKSKTMFARRVFELMLCNTLVLSNYSEGMYELFGDNVIFVDEGKVNLSFCGEKRSNNLYNVLRNHTYSQRFKQILDTIDYKYLPTDDNVTVYYVVNDQSEIKDILKHYESITYVNKRLTLLLSKDIPNHLIKNIYQEYANHEVSVYSLNYLLQNKEVSSTLNKLESYHGNPQNIEELISNETPYFIFANLQLKEDFVEKGILHYSYIETDIGIAPGEKFRFKKVKDINNIIFHNKKFMDVFNSIFKETSIEFTVYTLQDYKQDVHGKLNSETSEISKIDINIPDIDIHGSCVSRDVFNFDKNKEIKIGQYFARQSFVSAVSTPSIEKVNVNLPSAFQRRMVESDLRKDMFEKLSLKKANYLLIDLIDERINLIKYNNSLFTFSDELKNSNFMEDFDVEVVDKLSMDDSIWKKAMDEYVDHLLKIYDENRIIIHEAYLIESYITIDGEKKYFPEDNRRYIKLLNRFFKKYYAYLKQKLPNAHLISISEDNYCLWEGHLWDKAPMHYENRYYQDVLRIIKDIIYKENYKDKFMNETILKKLKT</sequence>
<dbReference type="Gene3D" id="3.40.50.150">
    <property type="entry name" value="Vaccinia Virus protein VP39"/>
    <property type="match status" value="1"/>
</dbReference>
<dbReference type="RefSeq" id="WP_269221210.1">
    <property type="nucleotide sequence ID" value="NZ_JAPVER010000020.1"/>
</dbReference>
<proteinExistence type="predicted"/>
<feature type="coiled-coil region" evidence="1">
    <location>
        <begin position="226"/>
        <end position="353"/>
    </location>
</feature>
<name>A0A9E5DQP3_9EURY</name>
<dbReference type="Pfam" id="PF19786">
    <property type="entry name" value="DUF6270"/>
    <property type="match status" value="1"/>
</dbReference>
<feature type="domain" description="Spore protein YkvP/CgeB glycosyl transferase-like" evidence="2">
    <location>
        <begin position="887"/>
        <end position="993"/>
    </location>
</feature>
<comment type="caution">
    <text evidence="4">The sequence shown here is derived from an EMBL/GenBank/DDBJ whole genome shotgun (WGS) entry which is preliminary data.</text>
</comment>
<dbReference type="EMBL" id="JAPVER010000020">
    <property type="protein sequence ID" value="MCZ3367099.1"/>
    <property type="molecule type" value="Genomic_DNA"/>
</dbReference>
<organism evidence="4">
    <name type="scientific">Methanobacterium veterum</name>
    <dbReference type="NCBI Taxonomy" id="408577"/>
    <lineage>
        <taxon>Archaea</taxon>
        <taxon>Methanobacteriati</taxon>
        <taxon>Methanobacteriota</taxon>
        <taxon>Methanomada group</taxon>
        <taxon>Methanobacteria</taxon>
        <taxon>Methanobacteriales</taxon>
        <taxon>Methanobacteriaceae</taxon>
        <taxon>Methanobacterium</taxon>
    </lineage>
</organism>
<dbReference type="Pfam" id="PF13489">
    <property type="entry name" value="Methyltransf_23"/>
    <property type="match status" value="1"/>
</dbReference>
<keyword evidence="5" id="KW-1185">Reference proteome</keyword>
<evidence type="ECO:0000313" key="4">
    <source>
        <dbReference type="EMBL" id="MCZ3373753.1"/>
    </source>
</evidence>
<dbReference type="PANTHER" id="PTHR43861">
    <property type="entry name" value="TRANS-ACONITATE 2-METHYLTRANSFERASE-RELATED"/>
    <property type="match status" value="1"/>
</dbReference>
<gene>
    <name evidence="4" type="ORF">O3H35_13975</name>
    <name evidence="3" type="ORF">O3H54_14515</name>
</gene>
<dbReference type="Pfam" id="PF13524">
    <property type="entry name" value="Glyco_trans_1_2"/>
    <property type="match status" value="1"/>
</dbReference>
<evidence type="ECO:0000259" key="2">
    <source>
        <dbReference type="Pfam" id="PF13524"/>
    </source>
</evidence>